<dbReference type="Proteomes" id="UP001329430">
    <property type="component" value="Chromosome 7"/>
</dbReference>
<evidence type="ECO:0000256" key="5">
    <source>
        <dbReference type="PROSITE-ProRule" id="PRU00309"/>
    </source>
</evidence>
<keyword evidence="1" id="KW-0479">Metal-binding</keyword>
<keyword evidence="4 5" id="KW-0238">DNA-binding</keyword>
<evidence type="ECO:0000313" key="8">
    <source>
        <dbReference type="EMBL" id="KAK5641033.1"/>
    </source>
</evidence>
<evidence type="ECO:0000256" key="3">
    <source>
        <dbReference type="ARBA" id="ARBA00022833"/>
    </source>
</evidence>
<gene>
    <name evidence="8" type="ORF">RI129_009580</name>
</gene>
<feature type="region of interest" description="Disordered" evidence="6">
    <location>
        <begin position="210"/>
        <end position="242"/>
    </location>
</feature>
<feature type="domain" description="THAP-type" evidence="7">
    <location>
        <begin position="1"/>
        <end position="91"/>
    </location>
</feature>
<protein>
    <recommendedName>
        <fullName evidence="7">THAP-type domain-containing protein</fullName>
    </recommendedName>
</protein>
<organism evidence="8 9">
    <name type="scientific">Pyrocoelia pectoralis</name>
    <dbReference type="NCBI Taxonomy" id="417401"/>
    <lineage>
        <taxon>Eukaryota</taxon>
        <taxon>Metazoa</taxon>
        <taxon>Ecdysozoa</taxon>
        <taxon>Arthropoda</taxon>
        <taxon>Hexapoda</taxon>
        <taxon>Insecta</taxon>
        <taxon>Pterygota</taxon>
        <taxon>Neoptera</taxon>
        <taxon>Endopterygota</taxon>
        <taxon>Coleoptera</taxon>
        <taxon>Polyphaga</taxon>
        <taxon>Elateriformia</taxon>
        <taxon>Elateroidea</taxon>
        <taxon>Lampyridae</taxon>
        <taxon>Lampyrinae</taxon>
        <taxon>Pyrocoelia</taxon>
    </lineage>
</organism>
<dbReference type="PROSITE" id="PS50950">
    <property type="entry name" value="ZF_THAP"/>
    <property type="match status" value="1"/>
</dbReference>
<keyword evidence="9" id="KW-1185">Reference proteome</keyword>
<evidence type="ECO:0000256" key="2">
    <source>
        <dbReference type="ARBA" id="ARBA00022771"/>
    </source>
</evidence>
<dbReference type="GO" id="GO:0003677">
    <property type="term" value="F:DNA binding"/>
    <property type="evidence" value="ECO:0007669"/>
    <property type="project" value="UniProtKB-UniRule"/>
</dbReference>
<dbReference type="InterPro" id="IPR006612">
    <property type="entry name" value="THAP_Znf"/>
</dbReference>
<proteinExistence type="predicted"/>
<evidence type="ECO:0000259" key="7">
    <source>
        <dbReference type="PROSITE" id="PS50950"/>
    </source>
</evidence>
<feature type="compositionally biased region" description="Basic residues" evidence="6">
    <location>
        <begin position="231"/>
        <end position="242"/>
    </location>
</feature>
<evidence type="ECO:0000256" key="6">
    <source>
        <dbReference type="SAM" id="MobiDB-lite"/>
    </source>
</evidence>
<dbReference type="SMART" id="SM00980">
    <property type="entry name" value="THAP"/>
    <property type="match status" value="1"/>
</dbReference>
<keyword evidence="3" id="KW-0862">Zinc</keyword>
<accession>A0AAN7ZJ31</accession>
<sequence length="242" mass="27876">MPARKCCFVPICKNTTHTTPDKTFLTVPRDAKRRQKWFAAVRRGIAEVSEKSTLYCCEDHFKLEEDMENYMEYKLSKVSARFKPSVVPHLFTCRLDNSGSKKIVRESSVKRSQKKLVADFIKEYDGKMKTKTTDEMKPEEIHQLAPIVPSTSRIAVQRREVACQTKTFHFRSKGIQVDLKMKDAGTSPLKTVVSDLRKSAVKRAVQFKEGAVKSKRTTQPVETDRKYKQLPNKRKLRNSSQT</sequence>
<dbReference type="GO" id="GO:0008270">
    <property type="term" value="F:zinc ion binding"/>
    <property type="evidence" value="ECO:0007669"/>
    <property type="project" value="UniProtKB-KW"/>
</dbReference>
<dbReference type="AlphaFoldDB" id="A0AAN7ZJ31"/>
<evidence type="ECO:0000313" key="9">
    <source>
        <dbReference type="Proteomes" id="UP001329430"/>
    </source>
</evidence>
<dbReference type="SUPFAM" id="SSF57716">
    <property type="entry name" value="Glucocorticoid receptor-like (DNA-binding domain)"/>
    <property type="match status" value="1"/>
</dbReference>
<name>A0AAN7ZJ31_9COLE</name>
<reference evidence="8 9" key="1">
    <citation type="journal article" date="2024" name="Insects">
        <title>An Improved Chromosome-Level Genome Assembly of the Firefly Pyrocoelia pectoralis.</title>
        <authorList>
            <person name="Fu X."/>
            <person name="Meyer-Rochow V.B."/>
            <person name="Ballantyne L."/>
            <person name="Zhu X."/>
        </authorList>
    </citation>
    <scope>NUCLEOTIDE SEQUENCE [LARGE SCALE GENOMIC DNA]</scope>
    <source>
        <strain evidence="8">XCY_ONT2</strain>
    </source>
</reference>
<dbReference type="EMBL" id="JAVRBK010000007">
    <property type="protein sequence ID" value="KAK5641033.1"/>
    <property type="molecule type" value="Genomic_DNA"/>
</dbReference>
<evidence type="ECO:0000256" key="1">
    <source>
        <dbReference type="ARBA" id="ARBA00022723"/>
    </source>
</evidence>
<keyword evidence="2 5" id="KW-0863">Zinc-finger</keyword>
<comment type="caution">
    <text evidence="8">The sequence shown here is derived from an EMBL/GenBank/DDBJ whole genome shotgun (WGS) entry which is preliminary data.</text>
</comment>
<evidence type="ECO:0000256" key="4">
    <source>
        <dbReference type="ARBA" id="ARBA00023125"/>
    </source>
</evidence>
<dbReference type="Pfam" id="PF05485">
    <property type="entry name" value="THAP"/>
    <property type="match status" value="1"/>
</dbReference>